<feature type="domain" description="Alpha/beta hydrolase fold-3" evidence="4">
    <location>
        <begin position="921"/>
        <end position="986"/>
    </location>
</feature>
<dbReference type="Pfam" id="PF07859">
    <property type="entry name" value="Abhydrolase_3"/>
    <property type="match status" value="2"/>
</dbReference>
<evidence type="ECO:0000256" key="2">
    <source>
        <dbReference type="SAM" id="MobiDB-lite"/>
    </source>
</evidence>
<accession>A0A9P0CDL9</accession>
<dbReference type="GO" id="GO:0004806">
    <property type="term" value="F:triacylglycerol lipase activity"/>
    <property type="evidence" value="ECO:0007669"/>
    <property type="project" value="TreeGrafter"/>
</dbReference>
<sequence length="1134" mass="125018">MASCTDLSGADVSSQSEVGAEGAALYSILLGLCENNVSFFENDQSEPGQKLHQSSLQMQECLKVLSPKVEELRTIAPQFDFDENTPYNGYRSFVSTMDMCITYSLKLTRQVSTNRSSYFFRKAHYVKELEICAQMMDSLRSIAELNLKLVTWSQPGKLFALDKSMSFEEIYVKITEINLHCFYGRCIGFQFKESLQQVIKTLAIMLASFSEVYFCSEGSMLARATNSVWHSSKYLVDPELRAKRIVQCTIWASVEFCKAFWFLGEIELLNKVPNLVYSSVAVNRLIKLEPVPLQIISMTGSTIDIPVPCTSVGIQPLNVRLIAKLVYEGMEEDCVGSPTKTAPVPRSTELVFHCHGGGFVAQSSRSHEMYLREWAILLNCPMVSVDYALAPEAPFPRALEDVLYAYCWTLNNAAQLGSTADKIIFAGDSAGANLCLSLAFKCIELGVRPPDGIFLAYAPVLISFLPSPSRLLSLLDPILPIGFLSACLRAYADPQSKSEMSKYEHRLKRTSSVKITDSNVPTVSSPIEKPETVIMDVSPVENKFPPNLLTKSKSCESDCDSKPVLAQRTVKSSFGIRSMEAVPDSDFQREEQVVSKVGSDCPIVKKPSPLVETIVAPSSCLSLTSSSSLLINTIQQVTSGQEGRYRKSDASSLCPTVEIPVESKSSIEDFTGKAGLVFENSQCLDKVQNEQSTSKDTLCPESDLKGTAQDLLRQEENQNIQPPNFQNPNKELNLQPLSTDIALCSNVEQNLPFQSTDNSQYPGEDKSLMKTHCSKDQNVQSPSTQNCLRAEENTTKQSIDTSQAQCAEDVALKNYCVEQSPTTDNARSPKRALSQHTSSTDEATKLSENHKCKEDSKTEIDDESNSKLRPEFSRAVESVTTAITNVFINFTKSNNQPAKVDQGVEALDEEEISIPLEYFTVKPPADYYLSPILAPDNLLKSLPAIKLLTTEMDPFLDDCVSFAKKMKAMDHDVSLDVLPGLPHGFLTFALINKEANEGSELCCRRIREMLDMPAEEGTEAASVKADPCATAPHNEKVCVSPNTSTRKSCVSPNTSTRKSYSLSNSADLICDFHDFSPQKSVDVDTSESCSSKRSSGRFSGVKGVGISNIKQVKVEKKPINESGCECFAPFKGRD</sequence>
<dbReference type="PANTHER" id="PTHR23025:SF3">
    <property type="entry name" value="HORMONE-SENSITIVE LIPASE"/>
    <property type="match status" value="1"/>
</dbReference>
<evidence type="ECO:0000259" key="3">
    <source>
        <dbReference type="Pfam" id="PF06350"/>
    </source>
</evidence>
<proteinExistence type="predicted"/>
<dbReference type="InterPro" id="IPR033140">
    <property type="entry name" value="Lipase_GDXG_put_SER_AS"/>
</dbReference>
<evidence type="ECO:0000259" key="4">
    <source>
        <dbReference type="Pfam" id="PF07859"/>
    </source>
</evidence>
<evidence type="ECO:0000256" key="1">
    <source>
        <dbReference type="PROSITE-ProRule" id="PRU10038"/>
    </source>
</evidence>
<gene>
    <name evidence="5" type="ORF">BEMITA_LOCUS5250</name>
</gene>
<dbReference type="PANTHER" id="PTHR23025">
    <property type="entry name" value="TRIACYLGLYCEROL LIPASE"/>
    <property type="match status" value="1"/>
</dbReference>
<dbReference type="SUPFAM" id="SSF53474">
    <property type="entry name" value="alpha/beta-Hydrolases"/>
    <property type="match status" value="2"/>
</dbReference>
<evidence type="ECO:0008006" key="7">
    <source>
        <dbReference type="Google" id="ProtNLM"/>
    </source>
</evidence>
<dbReference type="InterPro" id="IPR010468">
    <property type="entry name" value="HSL_N"/>
</dbReference>
<feature type="region of interest" description="Disordered" evidence="2">
    <location>
        <begin position="820"/>
        <end position="868"/>
    </location>
</feature>
<organism evidence="5 6">
    <name type="scientific">Bemisia tabaci</name>
    <name type="common">Sweetpotato whitefly</name>
    <name type="synonym">Aleurodes tabaci</name>
    <dbReference type="NCBI Taxonomy" id="7038"/>
    <lineage>
        <taxon>Eukaryota</taxon>
        <taxon>Metazoa</taxon>
        <taxon>Ecdysozoa</taxon>
        <taxon>Arthropoda</taxon>
        <taxon>Hexapoda</taxon>
        <taxon>Insecta</taxon>
        <taxon>Pterygota</taxon>
        <taxon>Neoptera</taxon>
        <taxon>Paraneoptera</taxon>
        <taxon>Hemiptera</taxon>
        <taxon>Sternorrhyncha</taxon>
        <taxon>Aleyrodoidea</taxon>
        <taxon>Aleyrodidae</taxon>
        <taxon>Aleyrodinae</taxon>
        <taxon>Bemisia</taxon>
    </lineage>
</organism>
<dbReference type="EMBL" id="OU963864">
    <property type="protein sequence ID" value="CAH0768064.1"/>
    <property type="molecule type" value="Genomic_DNA"/>
</dbReference>
<dbReference type="AlphaFoldDB" id="A0A9P0CDL9"/>
<dbReference type="InterPro" id="IPR029058">
    <property type="entry name" value="AB_hydrolase_fold"/>
</dbReference>
<keyword evidence="6" id="KW-1185">Reference proteome</keyword>
<dbReference type="PROSITE" id="PS01174">
    <property type="entry name" value="LIPASE_GDXG_SER"/>
    <property type="match status" value="1"/>
</dbReference>
<feature type="domain" description="Alpha/beta hydrolase fold-3" evidence="4">
    <location>
        <begin position="351"/>
        <end position="496"/>
    </location>
</feature>
<dbReference type="GO" id="GO:0008203">
    <property type="term" value="P:cholesterol metabolic process"/>
    <property type="evidence" value="ECO:0007669"/>
    <property type="project" value="InterPro"/>
</dbReference>
<dbReference type="Proteomes" id="UP001152759">
    <property type="component" value="Chromosome 3"/>
</dbReference>
<dbReference type="InterPro" id="IPR013094">
    <property type="entry name" value="AB_hydrolase_3"/>
</dbReference>
<feature type="active site" evidence="1">
    <location>
        <position position="429"/>
    </location>
</feature>
<feature type="compositionally biased region" description="Basic and acidic residues" evidence="2">
    <location>
        <begin position="842"/>
        <end position="868"/>
    </location>
</feature>
<reference evidence="5" key="1">
    <citation type="submission" date="2021-12" db="EMBL/GenBank/DDBJ databases">
        <authorList>
            <person name="King R."/>
        </authorList>
    </citation>
    <scope>NUCLEOTIDE SEQUENCE</scope>
</reference>
<feature type="domain" description="Hormone-sensitive lipase N-terminal" evidence="3">
    <location>
        <begin position="26"/>
        <end position="330"/>
    </location>
</feature>
<evidence type="ECO:0000313" key="6">
    <source>
        <dbReference type="Proteomes" id="UP001152759"/>
    </source>
</evidence>
<protein>
    <recommendedName>
        <fullName evidence="7">Hormone-sensitive lipase</fullName>
    </recommendedName>
</protein>
<dbReference type="GO" id="GO:0005829">
    <property type="term" value="C:cytosol"/>
    <property type="evidence" value="ECO:0007669"/>
    <property type="project" value="TreeGrafter"/>
</dbReference>
<dbReference type="GO" id="GO:0004771">
    <property type="term" value="F:sterol ester esterase activity"/>
    <property type="evidence" value="ECO:0007669"/>
    <property type="project" value="TreeGrafter"/>
</dbReference>
<dbReference type="Gene3D" id="3.40.50.1820">
    <property type="entry name" value="alpha/beta hydrolase"/>
    <property type="match status" value="2"/>
</dbReference>
<evidence type="ECO:0000313" key="5">
    <source>
        <dbReference type="EMBL" id="CAH0768064.1"/>
    </source>
</evidence>
<dbReference type="GO" id="GO:0019433">
    <property type="term" value="P:triglyceride catabolic process"/>
    <property type="evidence" value="ECO:0007669"/>
    <property type="project" value="TreeGrafter"/>
</dbReference>
<name>A0A9P0CDL9_BEMTA</name>
<dbReference type="Pfam" id="PF06350">
    <property type="entry name" value="HSL_N"/>
    <property type="match status" value="1"/>
</dbReference>